<evidence type="ECO:0000259" key="2">
    <source>
        <dbReference type="Pfam" id="PF20041"/>
    </source>
</evidence>
<comment type="caution">
    <text evidence="3">The sequence shown here is derived from an EMBL/GenBank/DDBJ whole genome shotgun (WGS) entry which is preliminary data.</text>
</comment>
<dbReference type="NCBIfam" id="TIGR03696">
    <property type="entry name" value="Rhs_assc_core"/>
    <property type="match status" value="1"/>
</dbReference>
<feature type="signal peptide" evidence="1">
    <location>
        <begin position="1"/>
        <end position="25"/>
    </location>
</feature>
<protein>
    <recommendedName>
        <fullName evidence="2">DUF6443 domain-containing protein</fullName>
    </recommendedName>
</protein>
<accession>A0ABS5J0X1</accession>
<reference evidence="3 4" key="1">
    <citation type="submission" date="2021-04" db="EMBL/GenBank/DDBJ databases">
        <title>Chitinophaga sp. nov., isolated from the rhizosphere soil.</title>
        <authorList>
            <person name="He S."/>
        </authorList>
    </citation>
    <scope>NUCLEOTIDE SEQUENCE [LARGE SCALE GENOMIC DNA]</scope>
    <source>
        <strain evidence="3 4">2R12</strain>
    </source>
</reference>
<dbReference type="Pfam" id="PF20041">
    <property type="entry name" value="DUF6443"/>
    <property type="match status" value="1"/>
</dbReference>
<dbReference type="EMBL" id="JAGTXB010000007">
    <property type="protein sequence ID" value="MBS0028871.1"/>
    <property type="molecule type" value="Genomic_DNA"/>
</dbReference>
<keyword evidence="1" id="KW-0732">Signal</keyword>
<evidence type="ECO:0000313" key="4">
    <source>
        <dbReference type="Proteomes" id="UP000676386"/>
    </source>
</evidence>
<gene>
    <name evidence="3" type="ORF">KE626_16240</name>
</gene>
<evidence type="ECO:0000256" key="1">
    <source>
        <dbReference type="SAM" id="SignalP"/>
    </source>
</evidence>
<dbReference type="InterPro" id="IPR022385">
    <property type="entry name" value="Rhs_assc_core"/>
</dbReference>
<dbReference type="RefSeq" id="WP_211973973.1">
    <property type="nucleotide sequence ID" value="NZ_JAGTXB010000007.1"/>
</dbReference>
<dbReference type="Gene3D" id="2.180.10.10">
    <property type="entry name" value="RHS repeat-associated core"/>
    <property type="match status" value="2"/>
</dbReference>
<dbReference type="Proteomes" id="UP000676386">
    <property type="component" value="Unassembled WGS sequence"/>
</dbReference>
<keyword evidence="4" id="KW-1185">Reference proteome</keyword>
<evidence type="ECO:0000313" key="3">
    <source>
        <dbReference type="EMBL" id="MBS0028871.1"/>
    </source>
</evidence>
<feature type="domain" description="DUF6443" evidence="2">
    <location>
        <begin position="68"/>
        <end position="193"/>
    </location>
</feature>
<sequence>MNRNFVFINKTILALILFVGRSAVAQTPSGSPRPAAVPSGTPGAYTNTTINYIRTWEPALPTSDTAYVASPSRPVTEVRQATQYFDGLGHPLQTVSKGMSVSGKDLVAPVVYDAFGREQFKYLPYVQQSGNTSDGKFKTDPFNGQKAFYQNAGLAPGAVGESVYYNRVDYEASPLNRVLKTYAPGNSWAKNDPATVERGGNKAVEARYQINTVADSVRIWDFSGSLVIPVSGAGKIYGAGQLYKNITIDEAGSQVIEYKDKEGRVVLKKVQLSATPGTAHMGWLCTYYAYDDLGNLRFVVPPKAVEAIISNWVVSNAIAAELCFIYRYDGRNRMIVKKVPGADSTEMVYDVRDRLAFSRDGNMKGKSWVVTFYDNLNRPTMTALYSDAGTRDALQTLMNTATGNTQSIPYTFPGTADLVLAFYDGTTPLFQATSSITLADGFDTGTGAVVAEINTAVTQGADTIAATNPLPNIPANKLTPLTYTYYGDYSFPGNKGYDTRDIAKPQAGSNPYAEALPGAGSNMVKGLVTGTKVRILGTDQWLTTTNYYNDKGRLIQVLSDNISGGYDVMNSLYDFNGKLLSTYQRHRNQRSGSIPQVTVRTMMNYDAGGRLGSVKKMLNDDPAQEKTLAVNEYDELGQLKKKRLGVTGASTQLETLNYEYNIRGWLKAINKDFVTTASGSANWFGQTLSYDYGFTSVQYNGNIAGAVWKSRSDTIARAYGFGYDKANRLLSADFNQVNAGSTGWTKNLKDFSVTGISYDAGGNIQFMNQKGMNGLTIQTLDDLKYGYNTNSNKLSFVTDRTNNAQSTLGDFKEINNNETADYTYDANGNLTADANKGISVIRYNHLNLPDSIVITGKGTIRYQYDATGNKQKKIVTDNTGSTAKVTTTDYINSFVYENDTLEFVGHEEGRARAVFAAGQPVRYMYDYFVKDHLGNTRVVLTEQSDFTMYAATMEAPAAATEAALFSNIDNTRAAKPAGYPADESAGQNVAVAKLTATGTGKKIGPSIVLRVMAGDTISLSAKAFYKSAGPKEKNDVTPSVENMLTDLVHTFNGGNAADEGVHGLNGANQQTPFTSNFYNNDYQRLKEKEPDQANPERPKAYLNFVMFDDQFKLVDGNSGVKQVKAEPDQLQTLGQDKMVMEKSGFLYVYTSNEGTQDVFFDNVILGVNSGPLLEETHYYPFGLTMAGISSSALKGANYPENRRRFNKGTEFSPELDLNWYETSYRSLDPQLGRFWQIDQLAEDYQGWTPYNYGMDNPLLFSDPLGLSPDSSGKAINLPEVVVYGKRPVLQIVNSPGTIISPNYNRLLGDEQPNFNYRSARINGPVTLDNLLFWSKVEKTTYTAIASVIPGAKYGQLLFRLGAAAKEEPLRKFTKEETALLNKLFKGDNGSTSVAGATERLSNLKIPEGLKVETLELYQKVAERALSAEKVNSVVQEVQTLRLQIIEKALGIMK</sequence>
<name>A0ABS5J0X1_9BACT</name>
<organism evidence="3 4">
    <name type="scientific">Chitinophaga hostae</name>
    <dbReference type="NCBI Taxonomy" id="2831022"/>
    <lineage>
        <taxon>Bacteria</taxon>
        <taxon>Pseudomonadati</taxon>
        <taxon>Bacteroidota</taxon>
        <taxon>Chitinophagia</taxon>
        <taxon>Chitinophagales</taxon>
        <taxon>Chitinophagaceae</taxon>
        <taxon>Chitinophaga</taxon>
    </lineage>
</organism>
<feature type="chain" id="PRO_5046307597" description="DUF6443 domain-containing protein" evidence="1">
    <location>
        <begin position="26"/>
        <end position="1453"/>
    </location>
</feature>
<proteinExistence type="predicted"/>
<dbReference type="InterPro" id="IPR045619">
    <property type="entry name" value="DUF6443"/>
</dbReference>